<comment type="caution">
    <text evidence="2">The sequence shown here is derived from an EMBL/GenBank/DDBJ whole genome shotgun (WGS) entry which is preliminary data.</text>
</comment>
<dbReference type="EMBL" id="JAAGPU010000017">
    <property type="protein sequence ID" value="NEU05223.1"/>
    <property type="molecule type" value="Genomic_DNA"/>
</dbReference>
<evidence type="ECO:0008006" key="4">
    <source>
        <dbReference type="Google" id="ProtNLM"/>
    </source>
</evidence>
<feature type="transmembrane region" description="Helical" evidence="1">
    <location>
        <begin position="171"/>
        <end position="191"/>
    </location>
</feature>
<feature type="transmembrane region" description="Helical" evidence="1">
    <location>
        <begin position="36"/>
        <end position="56"/>
    </location>
</feature>
<organism evidence="2 3">
    <name type="scientific">Clostridium senegalense</name>
    <dbReference type="NCBI Taxonomy" id="1465809"/>
    <lineage>
        <taxon>Bacteria</taxon>
        <taxon>Bacillati</taxon>
        <taxon>Bacillota</taxon>
        <taxon>Clostridia</taxon>
        <taxon>Eubacteriales</taxon>
        <taxon>Clostridiaceae</taxon>
        <taxon>Clostridium</taxon>
    </lineage>
</organism>
<keyword evidence="1" id="KW-0812">Transmembrane</keyword>
<evidence type="ECO:0000256" key="1">
    <source>
        <dbReference type="SAM" id="Phobius"/>
    </source>
</evidence>
<reference evidence="2 3" key="1">
    <citation type="submission" date="2020-02" db="EMBL/GenBank/DDBJ databases">
        <title>Genome assembly of a novel Clostridium senegalense strain.</title>
        <authorList>
            <person name="Gupta T.B."/>
            <person name="Jauregui R."/>
            <person name="Maclean P."/>
            <person name="Nawarathana A."/>
            <person name="Brightwell G."/>
        </authorList>
    </citation>
    <scope>NUCLEOTIDE SEQUENCE [LARGE SCALE GENOMIC DNA]</scope>
    <source>
        <strain evidence="2 3">AGRFS4</strain>
    </source>
</reference>
<feature type="transmembrane region" description="Helical" evidence="1">
    <location>
        <begin position="93"/>
        <end position="111"/>
    </location>
</feature>
<evidence type="ECO:0000313" key="3">
    <source>
        <dbReference type="Proteomes" id="UP000481872"/>
    </source>
</evidence>
<accession>A0A6M0H573</accession>
<sequence>MSNRNNKLTIRIAVVLEIFLLATIMLNIIFKQWNGLNFLILAIVCITFPFIITSIANKKNIILPYNFQLISLVFIVLTIYFGEFKKFYVRFWWWDLFIHSIFGSYAVLIALKLNQGIITNTKETTKKRFLIFKLVIAFNFSIALGTMWEVFEFVGDYLFKTNMVKGGIEDTATDLIVKIIAAFITSMVCYYHEAKSINSKS</sequence>
<feature type="transmembrane region" description="Helical" evidence="1">
    <location>
        <begin position="63"/>
        <end position="81"/>
    </location>
</feature>
<dbReference type="Proteomes" id="UP000481872">
    <property type="component" value="Unassembled WGS sequence"/>
</dbReference>
<evidence type="ECO:0000313" key="2">
    <source>
        <dbReference type="EMBL" id="NEU05223.1"/>
    </source>
</evidence>
<protein>
    <recommendedName>
        <fullName evidence="4">Membrane-spanning protein</fullName>
    </recommendedName>
</protein>
<dbReference type="InterPro" id="IPR014509">
    <property type="entry name" value="YjdF-like"/>
</dbReference>
<feature type="transmembrane region" description="Helical" evidence="1">
    <location>
        <begin position="131"/>
        <end position="151"/>
    </location>
</feature>
<dbReference type="AlphaFoldDB" id="A0A6M0H573"/>
<proteinExistence type="predicted"/>
<keyword evidence="3" id="KW-1185">Reference proteome</keyword>
<dbReference type="RefSeq" id="WP_199870089.1">
    <property type="nucleotide sequence ID" value="NZ_JAAGPU010000017.1"/>
</dbReference>
<dbReference type="Pfam" id="PF09997">
    <property type="entry name" value="DUF2238"/>
    <property type="match status" value="1"/>
</dbReference>
<gene>
    <name evidence="2" type="ORF">G3M99_10240</name>
</gene>
<name>A0A6M0H573_9CLOT</name>
<keyword evidence="1" id="KW-1133">Transmembrane helix</keyword>
<keyword evidence="1" id="KW-0472">Membrane</keyword>
<feature type="transmembrane region" description="Helical" evidence="1">
    <location>
        <begin position="12"/>
        <end position="30"/>
    </location>
</feature>